<comment type="caution">
    <text evidence="7">The sequence shown here is derived from an EMBL/GenBank/DDBJ whole genome shotgun (WGS) entry which is preliminary data.</text>
</comment>
<evidence type="ECO:0000313" key="8">
    <source>
        <dbReference type="Proteomes" id="UP000466345"/>
    </source>
</evidence>
<dbReference type="SFLD" id="SFLDG01386">
    <property type="entry name" value="main_SPASM_domain-containing"/>
    <property type="match status" value="1"/>
</dbReference>
<evidence type="ECO:0000259" key="6">
    <source>
        <dbReference type="PROSITE" id="PS51918"/>
    </source>
</evidence>
<evidence type="ECO:0000256" key="1">
    <source>
        <dbReference type="ARBA" id="ARBA00022691"/>
    </source>
</evidence>
<dbReference type="InterPro" id="IPR023885">
    <property type="entry name" value="4Fe4S-binding_SPASM_dom"/>
</dbReference>
<organism evidence="7 8">
    <name type="scientific">Streptomyces smaragdinus</name>
    <dbReference type="NCBI Taxonomy" id="2585196"/>
    <lineage>
        <taxon>Bacteria</taxon>
        <taxon>Bacillati</taxon>
        <taxon>Actinomycetota</taxon>
        <taxon>Actinomycetes</taxon>
        <taxon>Kitasatosporales</taxon>
        <taxon>Streptomycetaceae</taxon>
        <taxon>Streptomyces</taxon>
    </lineage>
</organism>
<dbReference type="PANTHER" id="PTHR11228">
    <property type="entry name" value="RADICAL SAM DOMAIN PROTEIN"/>
    <property type="match status" value="1"/>
</dbReference>
<keyword evidence="1" id="KW-0949">S-adenosyl-L-methionine</keyword>
<dbReference type="SUPFAM" id="SSF102114">
    <property type="entry name" value="Radical SAM enzymes"/>
    <property type="match status" value="1"/>
</dbReference>
<reference evidence="7 8" key="1">
    <citation type="submission" date="2019-10" db="EMBL/GenBank/DDBJ databases">
        <title>Streptomyces smaragdinus sp. nov. and Streptomyces fabii sp. nov., isolated from the gut of fungus growing-termite Macrotermes natalensis.</title>
        <authorList>
            <person name="Schwitalla J."/>
            <person name="Benndorf R."/>
            <person name="Martin K."/>
            <person name="De Beer W."/>
            <person name="Kaster A.-K."/>
            <person name="Vollmers J."/>
            <person name="Poulsen M."/>
            <person name="Beemelmanns C."/>
        </authorList>
    </citation>
    <scope>NUCLEOTIDE SEQUENCE [LARGE SCALE GENOMIC DNA]</scope>
    <source>
        <strain evidence="7 8">RB5</strain>
    </source>
</reference>
<dbReference type="EMBL" id="WEGJ01000001">
    <property type="protein sequence ID" value="MQY10264.1"/>
    <property type="molecule type" value="Genomic_DNA"/>
</dbReference>
<dbReference type="Pfam" id="PF13186">
    <property type="entry name" value="SPASM"/>
    <property type="match status" value="1"/>
</dbReference>
<keyword evidence="4" id="KW-0411">Iron-sulfur</keyword>
<evidence type="ECO:0000256" key="5">
    <source>
        <dbReference type="SAM" id="MobiDB-lite"/>
    </source>
</evidence>
<evidence type="ECO:0000313" key="7">
    <source>
        <dbReference type="EMBL" id="MQY10264.1"/>
    </source>
</evidence>
<dbReference type="GO" id="GO:0051536">
    <property type="term" value="F:iron-sulfur cluster binding"/>
    <property type="evidence" value="ECO:0007669"/>
    <property type="project" value="UniProtKB-KW"/>
</dbReference>
<evidence type="ECO:0000256" key="3">
    <source>
        <dbReference type="ARBA" id="ARBA00023004"/>
    </source>
</evidence>
<dbReference type="PROSITE" id="PS51918">
    <property type="entry name" value="RADICAL_SAM"/>
    <property type="match status" value="1"/>
</dbReference>
<keyword evidence="2" id="KW-0479">Metal-binding</keyword>
<dbReference type="SFLD" id="SFLDG01067">
    <property type="entry name" value="SPASM/twitch_domain_containing"/>
    <property type="match status" value="1"/>
</dbReference>
<dbReference type="OrthoDB" id="9782387at2"/>
<feature type="domain" description="Radical SAM core" evidence="6">
    <location>
        <begin position="21"/>
        <end position="233"/>
    </location>
</feature>
<proteinExistence type="predicted"/>
<dbReference type="InterPro" id="IPR013785">
    <property type="entry name" value="Aldolase_TIM"/>
</dbReference>
<dbReference type="CDD" id="cd21109">
    <property type="entry name" value="SPASM"/>
    <property type="match status" value="1"/>
</dbReference>
<keyword evidence="3" id="KW-0408">Iron</keyword>
<dbReference type="InterPro" id="IPR058240">
    <property type="entry name" value="rSAM_sf"/>
</dbReference>
<keyword evidence="8" id="KW-1185">Reference proteome</keyword>
<dbReference type="InterPro" id="IPR007197">
    <property type="entry name" value="rSAM"/>
</dbReference>
<accession>A0A7K0CBX1</accession>
<dbReference type="InterPro" id="IPR050377">
    <property type="entry name" value="Radical_SAM_PqqE_MftC-like"/>
</dbReference>
<protein>
    <submittedName>
        <fullName evidence="7">Coenzyme PQQ synthesis protein E</fullName>
    </submittedName>
</protein>
<dbReference type="SFLD" id="SFLDS00029">
    <property type="entry name" value="Radical_SAM"/>
    <property type="match status" value="1"/>
</dbReference>
<name>A0A7K0CBX1_9ACTN</name>
<evidence type="ECO:0000256" key="2">
    <source>
        <dbReference type="ARBA" id="ARBA00022723"/>
    </source>
</evidence>
<feature type="region of interest" description="Disordered" evidence="5">
    <location>
        <begin position="1"/>
        <end position="20"/>
    </location>
</feature>
<sequence length="326" mass="36134">MTSPSLDVAPAPETQPVPPGDGELEFLWLELTNRCNLRCVHCYSDSDPSSGHRDLLTTADYEDVLRQAAGLGCRRVQFIGGEPQLHRDFLALVDRARELEFEFIEVFSNLTFLSEDTLRYAADHGIRFATSVYSDEPSEHDAITTVSSSHARTARNLERLVSHGVETRAGLIVIDQDRATVERTGRWLYRLGVRNVRISEVREFGRGEDLLGRDAQMSGLCGHCWQGKLCVIPDGSALACVMSREWPVGNVLDTSLAEIIGSAELHDVRRTVYESVWLPRVAPTACGPHHCPQCCEPDYQVCIPDDTGCPQSCSPPIIARCEPDPT</sequence>
<dbReference type="Gene3D" id="3.20.20.70">
    <property type="entry name" value="Aldolase class I"/>
    <property type="match status" value="1"/>
</dbReference>
<gene>
    <name evidence="7" type="primary">pqqE_1</name>
    <name evidence="7" type="ORF">SRB5_03710</name>
</gene>
<dbReference type="Proteomes" id="UP000466345">
    <property type="component" value="Unassembled WGS sequence"/>
</dbReference>
<dbReference type="PANTHER" id="PTHR11228:SF7">
    <property type="entry name" value="PQQA PEPTIDE CYCLASE"/>
    <property type="match status" value="1"/>
</dbReference>
<dbReference type="CDD" id="cd01335">
    <property type="entry name" value="Radical_SAM"/>
    <property type="match status" value="1"/>
</dbReference>
<dbReference type="RefSeq" id="WP_153449597.1">
    <property type="nucleotide sequence ID" value="NZ_WEGJ01000001.1"/>
</dbReference>
<dbReference type="GO" id="GO:0006783">
    <property type="term" value="P:heme biosynthetic process"/>
    <property type="evidence" value="ECO:0007669"/>
    <property type="project" value="TreeGrafter"/>
</dbReference>
<dbReference type="GO" id="GO:0003824">
    <property type="term" value="F:catalytic activity"/>
    <property type="evidence" value="ECO:0007669"/>
    <property type="project" value="InterPro"/>
</dbReference>
<dbReference type="AlphaFoldDB" id="A0A7K0CBX1"/>
<dbReference type="GO" id="GO:0046872">
    <property type="term" value="F:metal ion binding"/>
    <property type="evidence" value="ECO:0007669"/>
    <property type="project" value="UniProtKB-KW"/>
</dbReference>
<dbReference type="Pfam" id="PF04055">
    <property type="entry name" value="Radical_SAM"/>
    <property type="match status" value="1"/>
</dbReference>
<evidence type="ECO:0000256" key="4">
    <source>
        <dbReference type="ARBA" id="ARBA00023014"/>
    </source>
</evidence>